<feature type="transmembrane region" description="Helical" evidence="1">
    <location>
        <begin position="38"/>
        <end position="60"/>
    </location>
</feature>
<dbReference type="InterPro" id="IPR056119">
    <property type="entry name" value="DUF7702"/>
</dbReference>
<feature type="transmembrane region" description="Helical" evidence="1">
    <location>
        <begin position="72"/>
        <end position="96"/>
    </location>
</feature>
<protein>
    <recommendedName>
        <fullName evidence="2">DUF7702 domain-containing protein</fullName>
    </recommendedName>
</protein>
<feature type="transmembrane region" description="Helical" evidence="1">
    <location>
        <begin position="116"/>
        <end position="135"/>
    </location>
</feature>
<gene>
    <name evidence="3" type="ORF">VFPPC_18170</name>
</gene>
<sequence length="273" mass="29566">MVNPHLSLGIAQTIFYLPMLPLAIWLMIRNGKIRPRMAWWPLIPFTLMRLAGGPVIIAMVANMEKNNGHPDVGLTIAAIILLNVGVIPLIVADLGLTRIILMDNFGDGPFTHRITVGLRLTFVAAIALLGSGGGIGSQPDPNLVHIGHNLVLAGYIIFAVELVVLTLMQVYYYSRKSSLLPSGHQVLRGALIASPFIMVRTIYGLIESAHAQDASTLWNPVFGYPATSSAILFAFMALVMEYIALIVYLWSGFSIAPDRGLVASRDAEALAKP</sequence>
<dbReference type="AlphaFoldDB" id="A0A219ASG3"/>
<feature type="domain" description="DUF7702" evidence="2">
    <location>
        <begin position="7"/>
        <end position="255"/>
    </location>
</feature>
<comment type="caution">
    <text evidence="3">The sequence shown here is derived from an EMBL/GenBank/DDBJ whole genome shotgun (WGS) entry which is preliminary data.</text>
</comment>
<accession>A0A219ASG3</accession>
<feature type="transmembrane region" description="Helical" evidence="1">
    <location>
        <begin position="186"/>
        <end position="206"/>
    </location>
</feature>
<keyword evidence="1" id="KW-0812">Transmembrane</keyword>
<dbReference type="PANTHER" id="PTHR42109:SF2">
    <property type="entry name" value="INTEGRAL MEMBRANE PROTEIN"/>
    <property type="match status" value="1"/>
</dbReference>
<evidence type="ECO:0000313" key="3">
    <source>
        <dbReference type="EMBL" id="OWT43627.1"/>
    </source>
</evidence>
<keyword evidence="1" id="KW-0472">Membrane</keyword>
<dbReference type="RefSeq" id="XP_022286030.1">
    <property type="nucleotide sequence ID" value="XM_022429823.1"/>
</dbReference>
<feature type="transmembrane region" description="Helical" evidence="1">
    <location>
        <begin position="6"/>
        <end position="26"/>
    </location>
</feature>
<evidence type="ECO:0000259" key="2">
    <source>
        <dbReference type="Pfam" id="PF24800"/>
    </source>
</evidence>
<keyword evidence="1" id="KW-1133">Transmembrane helix</keyword>
<dbReference type="Pfam" id="PF24800">
    <property type="entry name" value="DUF7702"/>
    <property type="match status" value="1"/>
</dbReference>
<dbReference type="KEGG" id="pchm:VFPPC_18170"/>
<dbReference type="GeneID" id="33937027"/>
<organism evidence="3 4">
    <name type="scientific">Pochonia chlamydosporia 170</name>
    <dbReference type="NCBI Taxonomy" id="1380566"/>
    <lineage>
        <taxon>Eukaryota</taxon>
        <taxon>Fungi</taxon>
        <taxon>Dikarya</taxon>
        <taxon>Ascomycota</taxon>
        <taxon>Pezizomycotina</taxon>
        <taxon>Sordariomycetes</taxon>
        <taxon>Hypocreomycetidae</taxon>
        <taxon>Hypocreales</taxon>
        <taxon>Clavicipitaceae</taxon>
        <taxon>Pochonia</taxon>
    </lineage>
</organism>
<name>A0A219ASG3_METCM</name>
<reference evidence="3 4" key="1">
    <citation type="journal article" date="2016" name="PLoS Pathog.">
        <title>Biosynthesis of antibiotic leucinostatins in bio-control fungus Purpureocillium lilacinum and their inhibition on phytophthora revealed by genome mining.</title>
        <authorList>
            <person name="Wang G."/>
            <person name="Liu Z."/>
            <person name="Lin R."/>
            <person name="Li E."/>
            <person name="Mao Z."/>
            <person name="Ling J."/>
            <person name="Yang Y."/>
            <person name="Yin W.B."/>
            <person name="Xie B."/>
        </authorList>
    </citation>
    <scope>NUCLEOTIDE SEQUENCE [LARGE SCALE GENOMIC DNA]</scope>
    <source>
        <strain evidence="3">170</strain>
    </source>
</reference>
<evidence type="ECO:0000256" key="1">
    <source>
        <dbReference type="SAM" id="Phobius"/>
    </source>
</evidence>
<keyword evidence="4" id="KW-1185">Reference proteome</keyword>
<dbReference type="OrthoDB" id="2560628at2759"/>
<evidence type="ECO:0000313" key="4">
    <source>
        <dbReference type="Proteomes" id="UP000078397"/>
    </source>
</evidence>
<dbReference type="Proteomes" id="UP000078397">
    <property type="component" value="Unassembled WGS sequence"/>
</dbReference>
<feature type="transmembrane region" description="Helical" evidence="1">
    <location>
        <begin position="226"/>
        <end position="250"/>
    </location>
</feature>
<proteinExistence type="predicted"/>
<feature type="transmembrane region" description="Helical" evidence="1">
    <location>
        <begin position="155"/>
        <end position="174"/>
    </location>
</feature>
<dbReference type="PANTHER" id="PTHR42109">
    <property type="entry name" value="UNPLACED GENOMIC SCAFFOLD UM_SCAF_CONTIG_1.265, WHOLE GENOME SHOTGUN SEQUENCE"/>
    <property type="match status" value="1"/>
</dbReference>
<dbReference type="EMBL" id="LSBJ02000001">
    <property type="protein sequence ID" value="OWT43627.1"/>
    <property type="molecule type" value="Genomic_DNA"/>
</dbReference>